<dbReference type="GO" id="GO:0032259">
    <property type="term" value="P:methylation"/>
    <property type="evidence" value="ECO:0007669"/>
    <property type="project" value="UniProtKB-KW"/>
</dbReference>
<dbReference type="PANTHER" id="PTHR40036">
    <property type="entry name" value="MACROCIN O-METHYLTRANSFERASE"/>
    <property type="match status" value="1"/>
</dbReference>
<dbReference type="GO" id="GO:0008168">
    <property type="term" value="F:methyltransferase activity"/>
    <property type="evidence" value="ECO:0007669"/>
    <property type="project" value="UniProtKB-KW"/>
</dbReference>
<keyword evidence="2" id="KW-1185">Reference proteome</keyword>
<keyword evidence="1" id="KW-0808">Transferase</keyword>
<protein>
    <submittedName>
        <fullName evidence="1">Class I SAM-dependent methyltransferase</fullName>
    </submittedName>
</protein>
<dbReference type="Proteomes" id="UP001501183">
    <property type="component" value="Unassembled WGS sequence"/>
</dbReference>
<accession>A0ABP8PGI2</accession>
<dbReference type="InterPro" id="IPR029063">
    <property type="entry name" value="SAM-dependent_MTases_sf"/>
</dbReference>
<dbReference type="EMBL" id="BAABFB010000068">
    <property type="protein sequence ID" value="GAA4487416.1"/>
    <property type="molecule type" value="Genomic_DNA"/>
</dbReference>
<name>A0ABP8PGI2_9NOCA</name>
<dbReference type="RefSeq" id="WP_345350822.1">
    <property type="nucleotide sequence ID" value="NZ_BAABFB010000068.1"/>
</dbReference>
<evidence type="ECO:0000313" key="1">
    <source>
        <dbReference type="EMBL" id="GAA4487416.1"/>
    </source>
</evidence>
<dbReference type="PANTHER" id="PTHR40036:SF1">
    <property type="entry name" value="MACROCIN O-METHYLTRANSFERASE"/>
    <property type="match status" value="1"/>
</dbReference>
<dbReference type="SUPFAM" id="SSF53335">
    <property type="entry name" value="S-adenosyl-L-methionine-dependent methyltransferases"/>
    <property type="match status" value="1"/>
</dbReference>
<dbReference type="Gene3D" id="3.40.50.150">
    <property type="entry name" value="Vaccinia Virus protein VP39"/>
    <property type="match status" value="1"/>
</dbReference>
<keyword evidence="1" id="KW-0489">Methyltransferase</keyword>
<dbReference type="Pfam" id="PF13578">
    <property type="entry name" value="Methyltransf_24"/>
    <property type="match status" value="1"/>
</dbReference>
<sequence length="286" mass="31558">MFARVRHMTRLKLQRAVAEVIHESDRQSRVEQEDRHDQLLAEMTATTGELARVLGELSAARSQIAVVRERLDDLEQRACRDITRALDVDAAADSAAFVREHMPTATVCRHPHQTLRFALDLVDGDGMALEFGVAGGTTLGIVAAALRPRGRAVFGFDVFTGLPEAWRSGFPAGEFAQESVPTVPGAEIVAGLFTDTLPGFLAEHPGPVAFAHLDADLYSSTTTVLDAIGDRLRPGTVLVFDEFFNYPGWQQHEYRAWTEFVDRTGLRFEYLAYTGDNEQVVVRVTG</sequence>
<proteinExistence type="predicted"/>
<gene>
    <name evidence="1" type="ORF">GCM10023094_45710</name>
</gene>
<evidence type="ECO:0000313" key="2">
    <source>
        <dbReference type="Proteomes" id="UP001501183"/>
    </source>
</evidence>
<dbReference type="InterPro" id="IPR008884">
    <property type="entry name" value="TylF_MeTrfase"/>
</dbReference>
<comment type="caution">
    <text evidence="1">The sequence shown here is derived from an EMBL/GenBank/DDBJ whole genome shotgun (WGS) entry which is preliminary data.</text>
</comment>
<organism evidence="1 2">
    <name type="scientific">Rhodococcus olei</name>
    <dbReference type="NCBI Taxonomy" id="2161675"/>
    <lineage>
        <taxon>Bacteria</taxon>
        <taxon>Bacillati</taxon>
        <taxon>Actinomycetota</taxon>
        <taxon>Actinomycetes</taxon>
        <taxon>Mycobacteriales</taxon>
        <taxon>Nocardiaceae</taxon>
        <taxon>Rhodococcus</taxon>
    </lineage>
</organism>
<reference evidence="2" key="1">
    <citation type="journal article" date="2019" name="Int. J. Syst. Evol. Microbiol.">
        <title>The Global Catalogue of Microorganisms (GCM) 10K type strain sequencing project: providing services to taxonomists for standard genome sequencing and annotation.</title>
        <authorList>
            <consortium name="The Broad Institute Genomics Platform"/>
            <consortium name="The Broad Institute Genome Sequencing Center for Infectious Disease"/>
            <person name="Wu L."/>
            <person name="Ma J."/>
        </authorList>
    </citation>
    <scope>NUCLEOTIDE SEQUENCE [LARGE SCALE GENOMIC DNA]</scope>
    <source>
        <strain evidence="2">JCM 32206</strain>
    </source>
</reference>